<keyword evidence="7" id="KW-1185">Reference proteome</keyword>
<feature type="transmembrane region" description="Helical" evidence="5">
    <location>
        <begin position="51"/>
        <end position="75"/>
    </location>
</feature>
<gene>
    <name evidence="6" type="ORF">A6X21_16110</name>
</gene>
<comment type="similarity">
    <text evidence="1">Belongs to the peptidase S1C family.</text>
</comment>
<dbReference type="InterPro" id="IPR043504">
    <property type="entry name" value="Peptidase_S1_PA_chymotrypsin"/>
</dbReference>
<evidence type="ECO:0000256" key="3">
    <source>
        <dbReference type="ARBA" id="ARBA00022801"/>
    </source>
</evidence>
<dbReference type="SUPFAM" id="SSF50494">
    <property type="entry name" value="Trypsin-like serine proteases"/>
    <property type="match status" value="1"/>
</dbReference>
<proteinExistence type="inferred from homology"/>
<keyword evidence="5" id="KW-1133">Transmembrane helix</keyword>
<dbReference type="Pfam" id="PF13365">
    <property type="entry name" value="Trypsin_2"/>
    <property type="match status" value="1"/>
</dbReference>
<evidence type="ECO:0000313" key="6">
    <source>
        <dbReference type="EMBL" id="ODA36332.1"/>
    </source>
</evidence>
<comment type="caution">
    <text evidence="6">The sequence shown here is derived from an EMBL/GenBank/DDBJ whole genome shotgun (WGS) entry which is preliminary data.</text>
</comment>
<accession>A0A1C3ESV2</accession>
<dbReference type="RefSeq" id="WP_068845631.1">
    <property type="nucleotide sequence ID" value="NZ_LYDR01000027.1"/>
</dbReference>
<dbReference type="GO" id="GO:0006508">
    <property type="term" value="P:proteolysis"/>
    <property type="evidence" value="ECO:0007669"/>
    <property type="project" value="UniProtKB-KW"/>
</dbReference>
<feature type="compositionally biased region" description="Low complexity" evidence="4">
    <location>
        <begin position="203"/>
        <end position="223"/>
    </location>
</feature>
<feature type="region of interest" description="Disordered" evidence="4">
    <location>
        <begin position="108"/>
        <end position="180"/>
    </location>
</feature>
<dbReference type="PANTHER" id="PTHR43343">
    <property type="entry name" value="PEPTIDASE S12"/>
    <property type="match status" value="1"/>
</dbReference>
<organism evidence="6 7">
    <name type="scientific">Planctopirus hydrillae</name>
    <dbReference type="NCBI Taxonomy" id="1841610"/>
    <lineage>
        <taxon>Bacteria</taxon>
        <taxon>Pseudomonadati</taxon>
        <taxon>Planctomycetota</taxon>
        <taxon>Planctomycetia</taxon>
        <taxon>Planctomycetales</taxon>
        <taxon>Planctomycetaceae</taxon>
        <taxon>Planctopirus</taxon>
    </lineage>
</organism>
<keyword evidence="5" id="KW-0812">Transmembrane</keyword>
<dbReference type="InterPro" id="IPR051201">
    <property type="entry name" value="Chloro_Bact_Ser_Proteases"/>
</dbReference>
<keyword evidence="2" id="KW-0645">Protease</keyword>
<evidence type="ECO:0000313" key="7">
    <source>
        <dbReference type="Proteomes" id="UP000094828"/>
    </source>
</evidence>
<reference evidence="6 7" key="1">
    <citation type="submission" date="2016-05" db="EMBL/GenBank/DDBJ databases">
        <title>Genomic and physiological characterization of Planctopirus sp. isolated from fresh water lake.</title>
        <authorList>
            <person name="Subhash Y."/>
            <person name="Ramana C."/>
        </authorList>
    </citation>
    <scope>NUCLEOTIDE SEQUENCE [LARGE SCALE GENOMIC DNA]</scope>
    <source>
        <strain evidence="6 7">JC280</strain>
    </source>
</reference>
<dbReference type="InterPro" id="IPR001940">
    <property type="entry name" value="Peptidase_S1C"/>
</dbReference>
<dbReference type="STRING" id="1841610.A6X21_16110"/>
<feature type="region of interest" description="Disordered" evidence="4">
    <location>
        <begin position="618"/>
        <end position="668"/>
    </location>
</feature>
<dbReference type="PANTHER" id="PTHR43343:SF3">
    <property type="entry name" value="PROTEASE DO-LIKE 8, CHLOROPLASTIC"/>
    <property type="match status" value="1"/>
</dbReference>
<dbReference type="AlphaFoldDB" id="A0A1C3ESV2"/>
<dbReference type="OrthoDB" id="272786at2"/>
<protein>
    <recommendedName>
        <fullName evidence="8">Peptidase S1</fullName>
    </recommendedName>
</protein>
<evidence type="ECO:0008006" key="8">
    <source>
        <dbReference type="Google" id="ProtNLM"/>
    </source>
</evidence>
<feature type="region of interest" description="Disordered" evidence="4">
    <location>
        <begin position="203"/>
        <end position="225"/>
    </location>
</feature>
<dbReference type="GO" id="GO:0004252">
    <property type="term" value="F:serine-type endopeptidase activity"/>
    <property type="evidence" value="ECO:0007669"/>
    <property type="project" value="InterPro"/>
</dbReference>
<sequence>MKVRVTCQSCFQPFMVAEEKLGKKVRCSQCNEVTIASASGRSGGKSSGGNGVPVPVVVGGGVALVVVAAVAVLALRANPVPVNPAPAVAATPSPATAGSAVPIVASSGGTSPVPVTSTPASTSTSAGSTPAATTPVAETTAMASGSTTPPAHTQSAPAATSPTPMPAPAGEAGSGGNAAVADAAPGNAAAGGSAATGGSAEKSAVASTSGTPAATGSAGGDASTDAKAKIRKSDFDLPSITKLELPELIKRVEPSVVVITTSGKDGGGQGSGFVIDKEGTVVTNVHVIQGASKATVRLADGTKGEVTGVKLLIPTKDIAIVTVNLPVDKLHPLPVSKLIPDKGISTAAFGAPIGLSFTASEGIISSIRKADELDSSTKTEGMWLQTTSPISPGNSGGPLVDMFGSVVGMNTMQYSVGQNLNFAISSKDIYEAMDAAPEKNKPLDAVPELQEKPSIAQQRLAAKNEIGTARGARLFANVTEIFPINMARYRAVILDPTGNIWGRIVQRSESIVEKCGIDLSFVDDPSDDASVMLVHLDLRRSRKGGTNSGTQELFVRAELIVFDQEAERRVDKLNVVWKNEMSLGTISAQALATGNFPRGANENLTKFFATFQTAYQKAQRDAKKAEEEKSGEKSDEKSGDKSGEKSGEKSSGDDKSSADTKPEVKQDS</sequence>
<dbReference type="Proteomes" id="UP000094828">
    <property type="component" value="Unassembled WGS sequence"/>
</dbReference>
<evidence type="ECO:0000256" key="4">
    <source>
        <dbReference type="SAM" id="MobiDB-lite"/>
    </source>
</evidence>
<dbReference type="EMBL" id="LYDR01000027">
    <property type="protein sequence ID" value="ODA36332.1"/>
    <property type="molecule type" value="Genomic_DNA"/>
</dbReference>
<name>A0A1C3ESV2_9PLAN</name>
<evidence type="ECO:0000256" key="1">
    <source>
        <dbReference type="ARBA" id="ARBA00010541"/>
    </source>
</evidence>
<keyword evidence="5" id="KW-0472">Membrane</keyword>
<feature type="compositionally biased region" description="Low complexity" evidence="4">
    <location>
        <begin position="108"/>
        <end position="162"/>
    </location>
</feature>
<dbReference type="PRINTS" id="PR00834">
    <property type="entry name" value="PROTEASES2C"/>
</dbReference>
<evidence type="ECO:0000256" key="2">
    <source>
        <dbReference type="ARBA" id="ARBA00022670"/>
    </source>
</evidence>
<dbReference type="Gene3D" id="2.40.10.10">
    <property type="entry name" value="Trypsin-like serine proteases"/>
    <property type="match status" value="2"/>
</dbReference>
<keyword evidence="3" id="KW-0378">Hydrolase</keyword>
<evidence type="ECO:0000256" key="5">
    <source>
        <dbReference type="SAM" id="Phobius"/>
    </source>
</evidence>
<dbReference type="InterPro" id="IPR009003">
    <property type="entry name" value="Peptidase_S1_PA"/>
</dbReference>